<organism evidence="2 3">
    <name type="scientific">Sulfurisphaera ohwakuensis</name>
    <dbReference type="NCBI Taxonomy" id="69656"/>
    <lineage>
        <taxon>Archaea</taxon>
        <taxon>Thermoproteota</taxon>
        <taxon>Thermoprotei</taxon>
        <taxon>Sulfolobales</taxon>
        <taxon>Sulfolobaceae</taxon>
        <taxon>Sulfurisphaera</taxon>
    </lineage>
</organism>
<evidence type="ECO:0000313" key="3">
    <source>
        <dbReference type="Proteomes" id="UP000427373"/>
    </source>
</evidence>
<accession>A0A650CD91</accession>
<evidence type="ECO:0000313" key="2">
    <source>
        <dbReference type="EMBL" id="QGR15801.1"/>
    </source>
</evidence>
<dbReference type="KEGG" id="soh:D1869_00285"/>
<protein>
    <submittedName>
        <fullName evidence="1">HSP20 family molecular chaperone IbpA</fullName>
    </submittedName>
</protein>
<reference evidence="2 3" key="1">
    <citation type="submission" date="2019-10" db="EMBL/GenBank/DDBJ databases">
        <title>Genome Sequences from Six Type Strain Members of the Archaeal Family Sulfolobaceae: Acidianus ambivalens, Acidianus infernus, Metallosphaera prunae, Stygiolobus azoricus, Sulfolobus metallicus, and Sulfurisphaera ohwakuensis.</title>
        <authorList>
            <person name="Counts J.A."/>
            <person name="Kelly R.M."/>
        </authorList>
    </citation>
    <scope>NUCLEOTIDE SEQUENCE [LARGE SCALE GENOMIC DNA]</scope>
    <source>
        <strain evidence="2 3">TA-1</strain>
    </source>
</reference>
<keyword evidence="3" id="KW-1185">Reference proteome</keyword>
<dbReference type="RefSeq" id="WP_052846186.1">
    <property type="nucleotide sequence ID" value="NZ_AP031374.1"/>
</dbReference>
<name>A0A650CD91_SULOH</name>
<dbReference type="GeneID" id="25400179"/>
<dbReference type="Proteomes" id="UP000582213">
    <property type="component" value="Unassembled WGS sequence"/>
</dbReference>
<sequence length="85" mass="9585">MPTITEDPDVDILMNGNLLKVLIDLRGRNLKSENLIVKADKQGVYIFDKESNNVIKVIKLPTFVDPTSVSFSEKFGTYIITLKKT</sequence>
<dbReference type="EMBL" id="CP045484">
    <property type="protein sequence ID" value="QGR15801.1"/>
    <property type="molecule type" value="Genomic_DNA"/>
</dbReference>
<dbReference type="EMBL" id="JACHFY010000003">
    <property type="protein sequence ID" value="MBB5253299.1"/>
    <property type="molecule type" value="Genomic_DNA"/>
</dbReference>
<proteinExistence type="predicted"/>
<dbReference type="Proteomes" id="UP000427373">
    <property type="component" value="Chromosome"/>
</dbReference>
<dbReference type="AlphaFoldDB" id="A0A650CD91"/>
<dbReference type="OrthoDB" id="42551at2157"/>
<gene>
    <name evidence="2" type="ORF">D1869_00285</name>
    <name evidence="1" type="ORF">HNQ62_001041</name>
</gene>
<evidence type="ECO:0000313" key="4">
    <source>
        <dbReference type="Proteomes" id="UP000582213"/>
    </source>
</evidence>
<reference evidence="1 4" key="2">
    <citation type="submission" date="2020-08" db="EMBL/GenBank/DDBJ databases">
        <title>Genomic Encyclopedia of Type Strains, Phase IV (KMG-IV): sequencing the most valuable type-strain genomes for metagenomic binning, comparative biology and taxonomic classification.</title>
        <authorList>
            <person name="Goeker M."/>
        </authorList>
    </citation>
    <scope>NUCLEOTIDE SEQUENCE [LARGE SCALE GENOMIC DNA]</scope>
    <source>
        <strain evidence="1 4">DSM 12421</strain>
    </source>
</reference>
<evidence type="ECO:0000313" key="1">
    <source>
        <dbReference type="EMBL" id="MBB5253299.1"/>
    </source>
</evidence>